<organism evidence="2 3">
    <name type="scientific">Cronobacter phage vB_CsaM_GAP31</name>
    <dbReference type="NCBI Taxonomy" id="1141135"/>
    <lineage>
        <taxon>Viruses</taxon>
        <taxon>Duplodnaviria</taxon>
        <taxon>Heunggongvirae</taxon>
        <taxon>Uroviricota</taxon>
        <taxon>Caudoviricetes</taxon>
        <taxon>Vequintavirinae</taxon>
        <taxon>Seunavirus</taxon>
        <taxon>Seunavirus GAP31</taxon>
    </lineage>
</organism>
<dbReference type="InterPro" id="IPR010285">
    <property type="entry name" value="DNA_helicase_pif1-like_DEAD"/>
</dbReference>
<sequence>MSDFGVGVEAALGAIMSGDNVFVTGPGGSGKSYTIKTIQSLYAGSVLTVAPTGAAAINVDGMTAHRAFRLSMGVATQKDAEELKPKVKRLLKSKALKIIIIDEISMFRADKLWEMDMKCRAARRQPNKPFGGLQICMFGDFFQNPPVLTDAEKEMYFQFHPTELCCFSDTWQELNPYPVLLEKIYRQNSRRFSDILNLLRRGQRIPEIVRELNGVCYRGGEAIPDAITITSTNAAAEKVNRKRFEEVPGLPVLYTAKKQGDFTQKPVPEELYLKEGAKVMITVNDPKGFEEPEYVNGSRGEVIELGKEGIKVRLECGKVVDVEPHVWENVEYNPIKVRNPDGTVTEELEKITIGEYRALPIRLGWAVTIHKAQGLTLPLLNIDFGYGAFAPGMAYVAFSRATTANGLRLLRKVKEKDIIVDQRIVDFYERTFPGK</sequence>
<dbReference type="Pfam" id="PF05970">
    <property type="entry name" value="PIF1"/>
    <property type="match status" value="1"/>
</dbReference>
<dbReference type="SUPFAM" id="SSF52540">
    <property type="entry name" value="P-loop containing nucleoside triphosphate hydrolases"/>
    <property type="match status" value="2"/>
</dbReference>
<protein>
    <submittedName>
        <fullName evidence="2">Putative helicase</fullName>
    </submittedName>
</protein>
<dbReference type="EMBL" id="JN882284">
    <property type="protein sequence ID" value="AFC21446.1"/>
    <property type="molecule type" value="Genomic_DNA"/>
</dbReference>
<feature type="domain" description="DNA helicase Pif1-like DEAD-box helicase" evidence="1">
    <location>
        <begin position="17"/>
        <end position="190"/>
    </location>
</feature>
<dbReference type="GO" id="GO:0003678">
    <property type="term" value="F:DNA helicase activity"/>
    <property type="evidence" value="ECO:0007669"/>
    <property type="project" value="InterPro"/>
</dbReference>
<dbReference type="RefSeq" id="YP_006987101.1">
    <property type="nucleotide sequence ID" value="NC_019400.1"/>
</dbReference>
<dbReference type="PANTHER" id="PTHR47642">
    <property type="entry name" value="ATP-DEPENDENT DNA HELICASE"/>
    <property type="match status" value="1"/>
</dbReference>
<dbReference type="Gene3D" id="3.40.50.300">
    <property type="entry name" value="P-loop containing nucleotide triphosphate hydrolases"/>
    <property type="match status" value="1"/>
</dbReference>
<dbReference type="OrthoDB" id="5394at10239"/>
<reference evidence="2 3" key="1">
    <citation type="journal article" date="2012" name="J. Virol.">
        <title>Genome Sequence of Cronobacter sakazakii Myovirus vB_CsaM_GAP31.</title>
        <authorList>
            <person name="Abbasifar R."/>
            <person name="Kropinski A.M."/>
            <person name="Sabour P.M."/>
            <person name="Ackermann H.W."/>
            <person name="Alanis Villa A."/>
            <person name="Abbasifar A."/>
            <person name="Griffiths M.W."/>
        </authorList>
    </citation>
    <scope>NUCLEOTIDE SEQUENCE [LARGE SCALE GENOMIC DNA]</scope>
</reference>
<proteinExistence type="predicted"/>
<dbReference type="PANTHER" id="PTHR47642:SF6">
    <property type="entry name" value="ATP-DEPENDENT DNA HELICASE"/>
    <property type="match status" value="1"/>
</dbReference>
<accession>K4F5I4</accession>
<keyword evidence="2" id="KW-0067">ATP-binding</keyword>
<keyword evidence="3" id="KW-1185">Reference proteome</keyword>
<evidence type="ECO:0000259" key="1">
    <source>
        <dbReference type="Pfam" id="PF05970"/>
    </source>
</evidence>
<evidence type="ECO:0000313" key="3">
    <source>
        <dbReference type="Proteomes" id="UP000000458"/>
    </source>
</evidence>
<dbReference type="Proteomes" id="UP000000458">
    <property type="component" value="Segment"/>
</dbReference>
<dbReference type="GO" id="GO:0000723">
    <property type="term" value="P:telomere maintenance"/>
    <property type="evidence" value="ECO:0007669"/>
    <property type="project" value="InterPro"/>
</dbReference>
<dbReference type="InterPro" id="IPR027417">
    <property type="entry name" value="P-loop_NTPase"/>
</dbReference>
<dbReference type="KEGG" id="vg:13993585"/>
<keyword evidence="2" id="KW-0347">Helicase</keyword>
<dbReference type="GeneID" id="13993585"/>
<dbReference type="CDD" id="cd18809">
    <property type="entry name" value="SF1_C_RecD"/>
    <property type="match status" value="1"/>
</dbReference>
<keyword evidence="2" id="KW-0547">Nucleotide-binding</keyword>
<keyword evidence="2" id="KW-0378">Hydrolase</keyword>
<name>K4F5I4_9CAUD</name>
<evidence type="ECO:0000313" key="2">
    <source>
        <dbReference type="EMBL" id="AFC21446.1"/>
    </source>
</evidence>
<dbReference type="GO" id="GO:0006281">
    <property type="term" value="P:DNA repair"/>
    <property type="evidence" value="ECO:0007669"/>
    <property type="project" value="InterPro"/>
</dbReference>
<dbReference type="InterPro" id="IPR051055">
    <property type="entry name" value="PIF1_helicase"/>
</dbReference>
<gene>
    <name evidence="2" type="ORF">GAP31_265</name>
</gene>